<name>A0A4Z0JQZ2_9LACO</name>
<accession>A0A4Z0JQZ2</accession>
<dbReference type="Gene3D" id="3.20.20.100">
    <property type="entry name" value="NADP-dependent oxidoreductase domain"/>
    <property type="match status" value="1"/>
</dbReference>
<proteinExistence type="predicted"/>
<dbReference type="PANTHER" id="PTHR43638:SF3">
    <property type="entry name" value="ALDEHYDE REDUCTASE"/>
    <property type="match status" value="1"/>
</dbReference>
<dbReference type="GO" id="GO:0016491">
    <property type="term" value="F:oxidoreductase activity"/>
    <property type="evidence" value="ECO:0007669"/>
    <property type="project" value="InterPro"/>
</dbReference>
<gene>
    <name evidence="2" type="ORF">EGT49_00605</name>
</gene>
<evidence type="ECO:0000313" key="3">
    <source>
        <dbReference type="Proteomes" id="UP000298021"/>
    </source>
</evidence>
<dbReference type="InterPro" id="IPR020471">
    <property type="entry name" value="AKR"/>
</dbReference>
<dbReference type="SUPFAM" id="SSF51430">
    <property type="entry name" value="NAD(P)-linked oxidoreductase"/>
    <property type="match status" value="1"/>
</dbReference>
<evidence type="ECO:0000259" key="1">
    <source>
        <dbReference type="Pfam" id="PF00248"/>
    </source>
</evidence>
<evidence type="ECO:0000313" key="2">
    <source>
        <dbReference type="EMBL" id="TGD25411.1"/>
    </source>
</evidence>
<sequence length="281" mass="31978">MKNIRFNQQQTSAIGIGTWHIGEGTPNESQHQMDAIRYGLDHGINLIDTAEMYGEGLSETLVGKVIKDYPREKFQLVSKFYPYHATEKLIETSLKKSLQRLQTDYLDLYLLHWRGDTPLIETVTGLEKMVQAGLIKNWGVSNFDLNDLKELSQLKNGTNCRVNEDLYNIGSRGIEYDILPWQKQHQMSFIGYSPFGSDGGAYLNIKPILKEMAQAKHITVHQLLLAWVIRNHDLLSIPKTSSVEHMKSNLEAVDVSFTADELELLDQNYPKPNQATSLETI</sequence>
<feature type="domain" description="NADP-dependent oxidoreductase" evidence="1">
    <location>
        <begin position="13"/>
        <end position="267"/>
    </location>
</feature>
<dbReference type="Pfam" id="PF00248">
    <property type="entry name" value="Aldo_ket_red"/>
    <property type="match status" value="1"/>
</dbReference>
<dbReference type="PANTHER" id="PTHR43638">
    <property type="entry name" value="OXIDOREDUCTASE, ALDO/KETO REDUCTASE FAMILY PROTEIN"/>
    <property type="match status" value="1"/>
</dbReference>
<dbReference type="InterPro" id="IPR036812">
    <property type="entry name" value="NAD(P)_OxRdtase_dom_sf"/>
</dbReference>
<organism evidence="2 3">
    <name type="scientific">Companilactobacillus suantsaicola</name>
    <dbReference type="NCBI Taxonomy" id="2487723"/>
    <lineage>
        <taxon>Bacteria</taxon>
        <taxon>Bacillati</taxon>
        <taxon>Bacillota</taxon>
        <taxon>Bacilli</taxon>
        <taxon>Lactobacillales</taxon>
        <taxon>Lactobacillaceae</taxon>
        <taxon>Companilactobacillus</taxon>
    </lineage>
</organism>
<dbReference type="InterPro" id="IPR023210">
    <property type="entry name" value="NADP_OxRdtase_dom"/>
</dbReference>
<dbReference type="Proteomes" id="UP000298021">
    <property type="component" value="Unassembled WGS sequence"/>
</dbReference>
<keyword evidence="3" id="KW-1185">Reference proteome</keyword>
<dbReference type="PRINTS" id="PR00069">
    <property type="entry name" value="ALDKETRDTASE"/>
</dbReference>
<reference evidence="2 3" key="1">
    <citation type="submission" date="2018-10" db="EMBL/GenBank/DDBJ databases">
        <title>Lactobacillus sp. R7 and Lactobacillus sp. R19 isolated from fermented mustard green product of Taiwan.</title>
        <authorList>
            <person name="Lin S.-T."/>
        </authorList>
    </citation>
    <scope>NUCLEOTIDE SEQUENCE [LARGE SCALE GENOMIC DNA]</scope>
    <source>
        <strain evidence="2 3">BCRC 81127</strain>
    </source>
</reference>
<comment type="caution">
    <text evidence="2">The sequence shown here is derived from an EMBL/GenBank/DDBJ whole genome shotgun (WGS) entry which is preliminary data.</text>
</comment>
<dbReference type="RefSeq" id="WP_135371022.1">
    <property type="nucleotide sequence ID" value="NZ_RKLY01000001.1"/>
</dbReference>
<protein>
    <submittedName>
        <fullName evidence="2">Aldo/keto reductase</fullName>
    </submittedName>
</protein>
<dbReference type="AlphaFoldDB" id="A0A4Z0JQZ2"/>
<dbReference type="OrthoDB" id="9773828at2"/>
<dbReference type="EMBL" id="RKLY01000001">
    <property type="protein sequence ID" value="TGD25411.1"/>
    <property type="molecule type" value="Genomic_DNA"/>
</dbReference>